<proteinExistence type="predicted"/>
<evidence type="ECO:0000313" key="2">
    <source>
        <dbReference type="Proteomes" id="UP000075531"/>
    </source>
</evidence>
<dbReference type="PATRIC" id="fig|1121338.3.peg.606"/>
<dbReference type="InterPro" id="IPR013321">
    <property type="entry name" value="Arc_rbn_hlx_hlx"/>
</dbReference>
<dbReference type="AlphaFoldDB" id="A0A151B6J8"/>
<organism evidence="1 2">
    <name type="scientific">Clostridium tepidiprofundi DSM 19306</name>
    <dbReference type="NCBI Taxonomy" id="1121338"/>
    <lineage>
        <taxon>Bacteria</taxon>
        <taxon>Bacillati</taxon>
        <taxon>Bacillota</taxon>
        <taxon>Clostridia</taxon>
        <taxon>Eubacteriales</taxon>
        <taxon>Clostridiaceae</taxon>
        <taxon>Clostridium</taxon>
    </lineage>
</organism>
<keyword evidence="2" id="KW-1185">Reference proteome</keyword>
<dbReference type="Proteomes" id="UP000075531">
    <property type="component" value="Unassembled WGS sequence"/>
</dbReference>
<protein>
    <submittedName>
        <fullName evidence="1">Antitoxin endoAI</fullName>
    </submittedName>
</protein>
<dbReference type="RefSeq" id="WP_066822353.1">
    <property type="nucleotide sequence ID" value="NZ_LTBA01000003.1"/>
</dbReference>
<comment type="caution">
    <text evidence="1">The sequence shown here is derived from an EMBL/GenBank/DDBJ whole genome shotgun (WGS) entry which is preliminary data.</text>
</comment>
<dbReference type="STRING" id="1121338.CLTEP_05990"/>
<name>A0A151B6J8_9CLOT</name>
<gene>
    <name evidence="1" type="primary">ndoAI</name>
    <name evidence="1" type="ORF">CLTEP_05990</name>
</gene>
<evidence type="ECO:0000313" key="1">
    <source>
        <dbReference type="EMBL" id="KYH35423.1"/>
    </source>
</evidence>
<reference evidence="1 2" key="1">
    <citation type="submission" date="2016-02" db="EMBL/GenBank/DDBJ databases">
        <title>Genome sequence of Clostridium tepidiprofundi DSM 19306.</title>
        <authorList>
            <person name="Poehlein A."/>
            <person name="Daniel R."/>
        </authorList>
    </citation>
    <scope>NUCLEOTIDE SEQUENCE [LARGE SCALE GENOMIC DNA]</scope>
    <source>
        <strain evidence="1 2">DSM 19306</strain>
    </source>
</reference>
<dbReference type="OrthoDB" id="1634058at2"/>
<accession>A0A151B6J8</accession>
<dbReference type="EMBL" id="LTBA01000003">
    <property type="protein sequence ID" value="KYH35423.1"/>
    <property type="molecule type" value="Genomic_DNA"/>
</dbReference>
<dbReference type="GO" id="GO:0006355">
    <property type="term" value="P:regulation of DNA-templated transcription"/>
    <property type="evidence" value="ECO:0007669"/>
    <property type="project" value="InterPro"/>
</dbReference>
<dbReference type="Gene3D" id="1.10.1220.10">
    <property type="entry name" value="Met repressor-like"/>
    <property type="match status" value="1"/>
</dbReference>
<sequence length="107" mass="12739">MSGKKKLVVNLSEVLYNEFNEALRKDCRKKSEFITEAIILYIEEQKKESFIEQMKKGYNDMARLNLEISECGLEDYINELNEYEAKLSESDLPDDYYTSKKRRYILC</sequence>